<dbReference type="PROSITE" id="PS00211">
    <property type="entry name" value="ABC_TRANSPORTER_1"/>
    <property type="match status" value="1"/>
</dbReference>
<reference evidence="5" key="1">
    <citation type="submission" date="2018-06" db="EMBL/GenBank/DDBJ databases">
        <authorList>
            <person name="Zhirakovskaya E."/>
        </authorList>
    </citation>
    <scope>NUCLEOTIDE SEQUENCE</scope>
</reference>
<dbReference type="PANTHER" id="PTHR42939">
    <property type="entry name" value="ABC TRANSPORTER ATP-BINDING PROTEIN ALBC-RELATED"/>
    <property type="match status" value="1"/>
</dbReference>
<dbReference type="AlphaFoldDB" id="A0A3B1B405"/>
<feature type="domain" description="ABC transporter" evidence="4">
    <location>
        <begin position="6"/>
        <end position="234"/>
    </location>
</feature>
<dbReference type="CDD" id="cd03230">
    <property type="entry name" value="ABC_DR_subfamily_A"/>
    <property type="match status" value="1"/>
</dbReference>
<sequence length="319" mass="35302">MSVEAIHFEHVVMNFGKVQALDDISLEIGQGQVVGLLGHNGAGKTTSIKMILGILRPTSGTVRVFGHDPANDVKMAALRKQMGYLPENLSFYPQLSGRETLRYFAQLKGAGRQEQEQLLDELGLLHAADRRVKTYSKGMRQRLGLAQAMLNQPKLLILDEPTVGLDPVATRDLYDKIELLKQQGTTIILCSHVLSGVEQHLDRALILSAGKILAQGSIDELRKQAQLPMTIHVRGKISNQDWFDKLPSQGVSTRQVNNHEYILSATASHKLSLLHVLAAENEIEDIEISMPTLESLYIYYNTRSLAASDDACRQEVISG</sequence>
<dbReference type="GO" id="GO:0005524">
    <property type="term" value="F:ATP binding"/>
    <property type="evidence" value="ECO:0007669"/>
    <property type="project" value="UniProtKB-KW"/>
</dbReference>
<evidence type="ECO:0000256" key="1">
    <source>
        <dbReference type="ARBA" id="ARBA00022448"/>
    </source>
</evidence>
<evidence type="ECO:0000256" key="2">
    <source>
        <dbReference type="ARBA" id="ARBA00022741"/>
    </source>
</evidence>
<dbReference type="SMART" id="SM00382">
    <property type="entry name" value="AAA"/>
    <property type="match status" value="1"/>
</dbReference>
<proteinExistence type="predicted"/>
<dbReference type="SUPFAM" id="SSF52540">
    <property type="entry name" value="P-loop containing nucleoside triphosphate hydrolases"/>
    <property type="match status" value="1"/>
</dbReference>
<dbReference type="InterPro" id="IPR003593">
    <property type="entry name" value="AAA+_ATPase"/>
</dbReference>
<keyword evidence="3" id="KW-0067">ATP-binding</keyword>
<accession>A0A3B1B405</accession>
<keyword evidence="2" id="KW-0547">Nucleotide-binding</keyword>
<evidence type="ECO:0000259" key="4">
    <source>
        <dbReference type="PROSITE" id="PS50893"/>
    </source>
</evidence>
<dbReference type="InterPro" id="IPR027417">
    <property type="entry name" value="P-loop_NTPase"/>
</dbReference>
<dbReference type="Gene3D" id="3.40.50.300">
    <property type="entry name" value="P-loop containing nucleotide triphosphate hydrolases"/>
    <property type="match status" value="1"/>
</dbReference>
<dbReference type="InterPro" id="IPR051782">
    <property type="entry name" value="ABC_Transporter_VariousFunc"/>
</dbReference>
<dbReference type="EMBL" id="UOFZ01000084">
    <property type="protein sequence ID" value="VAX13016.1"/>
    <property type="molecule type" value="Genomic_DNA"/>
</dbReference>
<protein>
    <submittedName>
        <fullName evidence="5">Nitrous oxide reductase maturation protein NosF (ATPase)</fullName>
    </submittedName>
</protein>
<dbReference type="PROSITE" id="PS50893">
    <property type="entry name" value="ABC_TRANSPORTER_2"/>
    <property type="match status" value="1"/>
</dbReference>
<keyword evidence="1" id="KW-0813">Transport</keyword>
<dbReference type="GO" id="GO:0016887">
    <property type="term" value="F:ATP hydrolysis activity"/>
    <property type="evidence" value="ECO:0007669"/>
    <property type="project" value="InterPro"/>
</dbReference>
<organism evidence="5">
    <name type="scientific">hydrothermal vent metagenome</name>
    <dbReference type="NCBI Taxonomy" id="652676"/>
    <lineage>
        <taxon>unclassified sequences</taxon>
        <taxon>metagenomes</taxon>
        <taxon>ecological metagenomes</taxon>
    </lineage>
</organism>
<dbReference type="Pfam" id="PF00005">
    <property type="entry name" value="ABC_tran"/>
    <property type="match status" value="1"/>
</dbReference>
<dbReference type="PANTHER" id="PTHR42939:SF1">
    <property type="entry name" value="ABC TRANSPORTER ATP-BINDING PROTEIN ALBC-RELATED"/>
    <property type="match status" value="1"/>
</dbReference>
<name>A0A3B1B405_9ZZZZ</name>
<gene>
    <name evidence="5" type="ORF">MNBD_GAMMA24-2817</name>
</gene>
<dbReference type="InterPro" id="IPR003439">
    <property type="entry name" value="ABC_transporter-like_ATP-bd"/>
</dbReference>
<dbReference type="InterPro" id="IPR017871">
    <property type="entry name" value="ABC_transporter-like_CS"/>
</dbReference>
<evidence type="ECO:0000256" key="3">
    <source>
        <dbReference type="ARBA" id="ARBA00022840"/>
    </source>
</evidence>
<evidence type="ECO:0000313" key="5">
    <source>
        <dbReference type="EMBL" id="VAX13016.1"/>
    </source>
</evidence>